<dbReference type="Pfam" id="PF02463">
    <property type="entry name" value="SMC_N"/>
    <property type="match status" value="1"/>
</dbReference>
<dbReference type="EMBL" id="JXUO01000167">
    <property type="protein sequence ID" value="KKZ14369.1"/>
    <property type="molecule type" value="Genomic_DNA"/>
</dbReference>
<dbReference type="PROSITE" id="PS00617">
    <property type="entry name" value="RECF_1"/>
    <property type="match status" value="1"/>
</dbReference>
<protein>
    <recommendedName>
        <fullName evidence="3 9">DNA replication and repair protein RecF</fullName>
    </recommendedName>
</protein>
<dbReference type="PROSITE" id="PS00618">
    <property type="entry name" value="RECF_2"/>
    <property type="match status" value="1"/>
</dbReference>
<comment type="similarity">
    <text evidence="2 9 10">Belongs to the RecF family.</text>
</comment>
<keyword evidence="8 9" id="KW-0238">DNA-binding</keyword>
<dbReference type="GO" id="GO:0003697">
    <property type="term" value="F:single-stranded DNA binding"/>
    <property type="evidence" value="ECO:0007669"/>
    <property type="project" value="UniProtKB-UniRule"/>
</dbReference>
<dbReference type="AlphaFoldDB" id="A0A6N3X4R5"/>
<evidence type="ECO:0000256" key="10">
    <source>
        <dbReference type="RuleBase" id="RU000578"/>
    </source>
</evidence>
<comment type="caution">
    <text evidence="12">The sequence shown here is derived from an EMBL/GenBank/DDBJ whole genome shotgun (WGS) entry which is preliminary data.</text>
</comment>
<organism evidence="12 13">
    <name type="scientific">Candidatus Synechococcus spongiarum 142</name>
    <dbReference type="NCBI Taxonomy" id="1608213"/>
    <lineage>
        <taxon>Bacteria</taxon>
        <taxon>Bacillati</taxon>
        <taxon>Cyanobacteriota</taxon>
        <taxon>Cyanophyceae</taxon>
        <taxon>Synechococcales</taxon>
        <taxon>Synechococcaceae</taxon>
        <taxon>Synechococcus</taxon>
    </lineage>
</organism>
<gene>
    <name evidence="9" type="primary">recF</name>
    <name evidence="12" type="ORF">TH68_05050</name>
</gene>
<comment type="subcellular location">
    <subcellularLocation>
        <location evidence="1 9 10">Cytoplasm</location>
    </subcellularLocation>
</comment>
<proteinExistence type="inferred from homology"/>
<evidence type="ECO:0000256" key="3">
    <source>
        <dbReference type="ARBA" id="ARBA00020170"/>
    </source>
</evidence>
<keyword evidence="4 9" id="KW-0963">Cytoplasm</keyword>
<keyword evidence="5 9" id="KW-0235">DNA replication</keyword>
<evidence type="ECO:0000256" key="1">
    <source>
        <dbReference type="ARBA" id="ARBA00004496"/>
    </source>
</evidence>
<evidence type="ECO:0000259" key="11">
    <source>
        <dbReference type="Pfam" id="PF02463"/>
    </source>
</evidence>
<keyword evidence="7 9" id="KW-0067">ATP-binding</keyword>
<evidence type="ECO:0000256" key="9">
    <source>
        <dbReference type="HAMAP-Rule" id="MF_00365"/>
    </source>
</evidence>
<dbReference type="InterPro" id="IPR003395">
    <property type="entry name" value="RecF/RecN/SMC_N"/>
</dbReference>
<evidence type="ECO:0000256" key="5">
    <source>
        <dbReference type="ARBA" id="ARBA00022705"/>
    </source>
</evidence>
<dbReference type="InterPro" id="IPR042174">
    <property type="entry name" value="RecF_2"/>
</dbReference>
<feature type="domain" description="RecF/RecN/SMC N-terminal" evidence="11">
    <location>
        <begin position="4"/>
        <end position="66"/>
    </location>
</feature>
<dbReference type="GO" id="GO:0005524">
    <property type="term" value="F:ATP binding"/>
    <property type="evidence" value="ECO:0007669"/>
    <property type="project" value="UniProtKB-UniRule"/>
</dbReference>
<dbReference type="HAMAP" id="MF_00365">
    <property type="entry name" value="RecF"/>
    <property type="match status" value="1"/>
</dbReference>
<comment type="function">
    <text evidence="9 10">The RecF protein is involved in DNA metabolism; it is required for DNA replication and normal SOS inducibility. RecF binds preferentially to single-stranded, linear DNA. It also seems to bind ATP.</text>
</comment>
<dbReference type="Proteomes" id="UP000035054">
    <property type="component" value="Unassembled WGS sequence"/>
</dbReference>
<sequence length="390" mass="43693">MPSLSRLELQHFRSYQKASLQVEANRVILVGANGAGKSNLLEAVELLGSLRSHRTASDTDLIQLDQTEGWIHGWIGTDGLEHIGLHLRQRGGRQGWRNQHPLSRQMDLLGAFRCVCFSSMDLALVRGEPVLRRQWLDRVVLQLEPTYGELLSRYSRLLRQRSSLLRRHGGVASHHHLTALLDAYDQQMANLGARLHRRRQRALLRLNPLARSWQKRLSGEREVLRLLYRPGTDLPPGPDSDQGNQALVVWQGTLGQQLAHQREVELRLGSCRTGPQRDEVVLQLNGQAARRYGSAGQQRCMVLALKMAEVDLVAQVSGEAPVLLLDDVLAELDPDRQLLLLEAIGEQQQCLLSTTHLDRFIGAWRRDAQCIGVRQDGEGSMLSPLSGGPI</sequence>
<keyword evidence="9 10" id="KW-0742">SOS response</keyword>
<keyword evidence="9 10" id="KW-0227">DNA damage</keyword>
<dbReference type="GO" id="GO:0000731">
    <property type="term" value="P:DNA synthesis involved in DNA repair"/>
    <property type="evidence" value="ECO:0007669"/>
    <property type="project" value="TreeGrafter"/>
</dbReference>
<dbReference type="GO" id="GO:0009432">
    <property type="term" value="P:SOS response"/>
    <property type="evidence" value="ECO:0007669"/>
    <property type="project" value="UniProtKB-UniRule"/>
</dbReference>
<dbReference type="GO" id="GO:0005737">
    <property type="term" value="C:cytoplasm"/>
    <property type="evidence" value="ECO:0007669"/>
    <property type="project" value="UniProtKB-SubCell"/>
</dbReference>
<keyword evidence="6 9" id="KW-0547">Nucleotide-binding</keyword>
<evidence type="ECO:0000313" key="13">
    <source>
        <dbReference type="Proteomes" id="UP000035054"/>
    </source>
</evidence>
<evidence type="ECO:0000256" key="6">
    <source>
        <dbReference type="ARBA" id="ARBA00022741"/>
    </source>
</evidence>
<reference evidence="12 13" key="1">
    <citation type="submission" date="2015-01" db="EMBL/GenBank/DDBJ databases">
        <title>Lifestyle Evolution in Cyanobacterial Symbionts of Sponges.</title>
        <authorList>
            <person name="Burgsdorf I."/>
            <person name="Slaby B.M."/>
            <person name="Handley K.M."/>
            <person name="Haber M."/>
            <person name="Blom J."/>
            <person name="Marshall C.W."/>
            <person name="Gilbert J.A."/>
            <person name="Hentschel U."/>
            <person name="Steindler L."/>
        </authorList>
    </citation>
    <scope>NUCLEOTIDE SEQUENCE [LARGE SCALE GENOMIC DNA]</scope>
    <source>
        <strain evidence="12">142</strain>
    </source>
</reference>
<dbReference type="GO" id="GO:0006260">
    <property type="term" value="P:DNA replication"/>
    <property type="evidence" value="ECO:0007669"/>
    <property type="project" value="UniProtKB-UniRule"/>
</dbReference>
<dbReference type="NCBIfam" id="TIGR00611">
    <property type="entry name" value="recf"/>
    <property type="match status" value="1"/>
</dbReference>
<name>A0A6N3X4R5_9SYNE</name>
<keyword evidence="9 10" id="KW-0234">DNA repair</keyword>
<dbReference type="PANTHER" id="PTHR32182:SF0">
    <property type="entry name" value="DNA REPLICATION AND REPAIR PROTEIN RECF"/>
    <property type="match status" value="1"/>
</dbReference>
<dbReference type="InterPro" id="IPR027417">
    <property type="entry name" value="P-loop_NTPase"/>
</dbReference>
<evidence type="ECO:0000256" key="2">
    <source>
        <dbReference type="ARBA" id="ARBA00008016"/>
    </source>
</evidence>
<dbReference type="Gene3D" id="3.40.50.300">
    <property type="entry name" value="P-loop containing nucleotide triphosphate hydrolases"/>
    <property type="match status" value="1"/>
</dbReference>
<dbReference type="SUPFAM" id="SSF52540">
    <property type="entry name" value="P-loop containing nucleoside triphosphate hydrolases"/>
    <property type="match status" value="1"/>
</dbReference>
<dbReference type="GO" id="GO:0006302">
    <property type="term" value="P:double-strand break repair"/>
    <property type="evidence" value="ECO:0007669"/>
    <property type="project" value="TreeGrafter"/>
</dbReference>
<feature type="binding site" evidence="9">
    <location>
        <begin position="31"/>
        <end position="38"/>
    </location>
    <ligand>
        <name>ATP</name>
        <dbReference type="ChEBI" id="CHEBI:30616"/>
    </ligand>
</feature>
<dbReference type="InterPro" id="IPR018078">
    <property type="entry name" value="DNA-binding_RecF_CS"/>
</dbReference>
<dbReference type="Gene3D" id="1.20.1050.90">
    <property type="entry name" value="RecF/RecN/SMC, N-terminal domain"/>
    <property type="match status" value="1"/>
</dbReference>
<accession>A0A6N3X4R5</accession>
<evidence type="ECO:0000256" key="4">
    <source>
        <dbReference type="ARBA" id="ARBA00022490"/>
    </source>
</evidence>
<dbReference type="PANTHER" id="PTHR32182">
    <property type="entry name" value="DNA REPLICATION AND REPAIR PROTEIN RECF"/>
    <property type="match status" value="1"/>
</dbReference>
<evidence type="ECO:0000256" key="8">
    <source>
        <dbReference type="ARBA" id="ARBA00023125"/>
    </source>
</evidence>
<evidence type="ECO:0000313" key="12">
    <source>
        <dbReference type="EMBL" id="KKZ14369.1"/>
    </source>
</evidence>
<dbReference type="InterPro" id="IPR001238">
    <property type="entry name" value="DNA-binding_RecF"/>
</dbReference>
<evidence type="ECO:0000256" key="7">
    <source>
        <dbReference type="ARBA" id="ARBA00022840"/>
    </source>
</evidence>